<organism evidence="3 4">
    <name type="scientific">Neolecta irregularis (strain DAH-3)</name>
    <dbReference type="NCBI Taxonomy" id="1198029"/>
    <lineage>
        <taxon>Eukaryota</taxon>
        <taxon>Fungi</taxon>
        <taxon>Dikarya</taxon>
        <taxon>Ascomycota</taxon>
        <taxon>Taphrinomycotina</taxon>
        <taxon>Neolectales</taxon>
        <taxon>Neolectaceae</taxon>
        <taxon>Neolecta</taxon>
    </lineage>
</organism>
<dbReference type="STRING" id="1198029.A0A1U7LJE3"/>
<keyword evidence="3" id="KW-0808">Transferase</keyword>
<keyword evidence="3" id="KW-0489">Methyltransferase</keyword>
<dbReference type="Proteomes" id="UP000186594">
    <property type="component" value="Unassembled WGS sequence"/>
</dbReference>
<keyword evidence="2" id="KW-1133">Transmembrane helix</keyword>
<dbReference type="PANTHER" id="PTHR43832:SF1">
    <property type="entry name" value="S-ADENOSYL-L-METHIONINE-DEPENDENT METHYLTRANSFERASES SUPERFAMILY PROTEIN"/>
    <property type="match status" value="1"/>
</dbReference>
<dbReference type="CDD" id="cd02440">
    <property type="entry name" value="AdoMet_MTases"/>
    <property type="match status" value="1"/>
</dbReference>
<evidence type="ECO:0000256" key="1">
    <source>
        <dbReference type="ARBA" id="ARBA00010815"/>
    </source>
</evidence>
<name>A0A1U7LJE3_NEOID</name>
<accession>A0A1U7LJE3</accession>
<dbReference type="GO" id="GO:0032259">
    <property type="term" value="P:methylation"/>
    <property type="evidence" value="ECO:0007669"/>
    <property type="project" value="UniProtKB-KW"/>
</dbReference>
<dbReference type="InterPro" id="IPR029063">
    <property type="entry name" value="SAM-dependent_MTases_sf"/>
</dbReference>
<comment type="similarity">
    <text evidence="1">Belongs to the CFA/CMAS family.</text>
</comment>
<gene>
    <name evidence="3" type="ORF">NEOLI_003875</name>
</gene>
<dbReference type="Gene3D" id="3.40.50.150">
    <property type="entry name" value="Vaccinia Virus protein VP39"/>
    <property type="match status" value="1"/>
</dbReference>
<evidence type="ECO:0000313" key="4">
    <source>
        <dbReference type="Proteomes" id="UP000186594"/>
    </source>
</evidence>
<proteinExistence type="inferred from homology"/>
<keyword evidence="2" id="KW-0812">Transmembrane</keyword>
<keyword evidence="2" id="KW-0472">Membrane</keyword>
<comment type="caution">
    <text evidence="3">The sequence shown here is derived from an EMBL/GenBank/DDBJ whole genome shotgun (WGS) entry which is preliminary data.</text>
</comment>
<keyword evidence="4" id="KW-1185">Reference proteome</keyword>
<feature type="transmembrane region" description="Helical" evidence="2">
    <location>
        <begin position="36"/>
        <end position="59"/>
    </location>
</feature>
<dbReference type="PANTHER" id="PTHR43832">
    <property type="match status" value="1"/>
</dbReference>
<dbReference type="EMBL" id="LXFE01002793">
    <property type="protein sequence ID" value="OLL22767.1"/>
    <property type="molecule type" value="Genomic_DNA"/>
</dbReference>
<protein>
    <submittedName>
        <fullName evidence="3">(S)-coclaurine N-methyltransferase</fullName>
    </submittedName>
</protein>
<dbReference type="SUPFAM" id="SSF53335">
    <property type="entry name" value="S-adenosyl-L-methionine-dependent methyltransferases"/>
    <property type="match status" value="1"/>
</dbReference>
<evidence type="ECO:0000256" key="2">
    <source>
        <dbReference type="SAM" id="Phobius"/>
    </source>
</evidence>
<evidence type="ECO:0000313" key="3">
    <source>
        <dbReference type="EMBL" id="OLL22767.1"/>
    </source>
</evidence>
<dbReference type="GO" id="GO:0008168">
    <property type="term" value="F:methyltransferase activity"/>
    <property type="evidence" value="ECO:0007669"/>
    <property type="project" value="UniProtKB-KW"/>
</dbReference>
<dbReference type="Pfam" id="PF02353">
    <property type="entry name" value="CMAS"/>
    <property type="match status" value="1"/>
</dbReference>
<dbReference type="OMA" id="PRFFKMA"/>
<dbReference type="OrthoDB" id="506498at2759"/>
<reference evidence="3 4" key="1">
    <citation type="submission" date="2016-04" db="EMBL/GenBank/DDBJ databases">
        <title>Evolutionary innovation and constraint leading to complex multicellularity in the Ascomycota.</title>
        <authorList>
            <person name="Cisse O."/>
            <person name="Nguyen A."/>
            <person name="Hewitt D.A."/>
            <person name="Jedd G."/>
            <person name="Stajich J.E."/>
        </authorList>
    </citation>
    <scope>NUCLEOTIDE SEQUENCE [LARGE SCALE GENOMIC DNA]</scope>
    <source>
        <strain evidence="3 4">DAH-3</strain>
    </source>
</reference>
<sequence length="427" mass="50110">MSVNDLRLDRSSRKHQDTSRAIKRQRRGIVYSNQETVFAVSFGVHYFTIVTLALASRLLKLSLENSSPPEEEQTKQLAPVKITNTNWYEHFLDNGWIPEIILRQGIRKEVQDRLNSIRNIPMCKLQEKKMRFIENLRHSDSSIDQEKANEQHYEVRTEFMKLCLGPRMKYSSCLYPTGNETLQQAEDAILESYVEKAGITDGMTLLDLGCGWGSMCLFLAEKFPGSQTYALSNSSTQKIHIDEQASKKELKNLTVITADCSWEWIKFSDLTSFDRVLSVEMFERMKNHKLLLARISSWLKPHGKLFVHIFCHKTTPYDYHEDGWIQKYFFTGGTMPSADLFLYFQEDMVIENHWLINGKHYAQTCEDWLKLLYKHKNQAIPHLRDTYGEGEAEKWYNRWIVFYLARAELFAWKDGEEWMVGQYLFTI</sequence>
<dbReference type="FunFam" id="3.40.50.150:FF:000554">
    <property type="entry name" value="Cation-transporting ATPase"/>
    <property type="match status" value="1"/>
</dbReference>
<dbReference type="AlphaFoldDB" id="A0A1U7LJE3"/>